<evidence type="ECO:0000256" key="8">
    <source>
        <dbReference type="ARBA" id="ARBA00023002"/>
    </source>
</evidence>
<dbReference type="GO" id="GO:0031419">
    <property type="term" value="F:cobalamin binding"/>
    <property type="evidence" value="ECO:0007669"/>
    <property type="project" value="UniProtKB-KW"/>
</dbReference>
<feature type="domain" description="TSCPD" evidence="16">
    <location>
        <begin position="737"/>
        <end position="840"/>
    </location>
</feature>
<accession>A0A1F8GRR0</accession>
<evidence type="ECO:0000256" key="11">
    <source>
        <dbReference type="ARBA" id="ARBA00025437"/>
    </source>
</evidence>
<dbReference type="GO" id="GO:0000166">
    <property type="term" value="F:nucleotide binding"/>
    <property type="evidence" value="ECO:0007669"/>
    <property type="project" value="UniProtKB-KW"/>
</dbReference>
<dbReference type="GO" id="GO:0050897">
    <property type="term" value="F:cobalt ion binding"/>
    <property type="evidence" value="ECO:0007669"/>
    <property type="project" value="InterPro"/>
</dbReference>
<keyword evidence="10 13" id="KW-0170">Cobalt</keyword>
<comment type="cofactor">
    <cofactor evidence="1 13">
        <name>adenosylcob(III)alamin</name>
        <dbReference type="ChEBI" id="CHEBI:18408"/>
    </cofactor>
</comment>
<dbReference type="EMBL" id="MGKO01000004">
    <property type="protein sequence ID" value="OGN27991.1"/>
    <property type="molecule type" value="Genomic_DNA"/>
</dbReference>
<dbReference type="Gene3D" id="3.20.70.20">
    <property type="match status" value="1"/>
</dbReference>
<comment type="caution">
    <text evidence="17">The sequence shown here is derived from an EMBL/GenBank/DDBJ whole genome shotgun (WGS) entry which is preliminary data.</text>
</comment>
<dbReference type="AlphaFoldDB" id="A0A1F8GRR0"/>
<dbReference type="GO" id="GO:0004748">
    <property type="term" value="F:ribonucleoside-diphosphate reductase activity, thioredoxin disulfide as acceptor"/>
    <property type="evidence" value="ECO:0007669"/>
    <property type="project" value="UniProtKB-EC"/>
</dbReference>
<dbReference type="CDD" id="cd02888">
    <property type="entry name" value="RNR_II_dimer"/>
    <property type="match status" value="1"/>
</dbReference>
<evidence type="ECO:0000256" key="3">
    <source>
        <dbReference type="ARBA" id="ARBA00012274"/>
    </source>
</evidence>
<keyword evidence="8 13" id="KW-0560">Oxidoreductase</keyword>
<comment type="catalytic activity">
    <reaction evidence="12 13">
        <text>a 2'-deoxyribonucleoside 5'-diphosphate + [thioredoxin]-disulfide + H2O = a ribonucleoside 5'-diphosphate + [thioredoxin]-dithiol</text>
        <dbReference type="Rhea" id="RHEA:23252"/>
        <dbReference type="Rhea" id="RHEA-COMP:10698"/>
        <dbReference type="Rhea" id="RHEA-COMP:10700"/>
        <dbReference type="ChEBI" id="CHEBI:15377"/>
        <dbReference type="ChEBI" id="CHEBI:29950"/>
        <dbReference type="ChEBI" id="CHEBI:50058"/>
        <dbReference type="ChEBI" id="CHEBI:57930"/>
        <dbReference type="ChEBI" id="CHEBI:73316"/>
        <dbReference type="EC" id="1.17.4.1"/>
    </reaction>
</comment>
<dbReference type="Pfam" id="PF12637">
    <property type="entry name" value="TSCPD"/>
    <property type="match status" value="1"/>
</dbReference>
<evidence type="ECO:0000256" key="6">
    <source>
        <dbReference type="ARBA" id="ARBA00022634"/>
    </source>
</evidence>
<evidence type="ECO:0000313" key="18">
    <source>
        <dbReference type="Proteomes" id="UP000178444"/>
    </source>
</evidence>
<sequence>MEILSQSHIQVELNIGGSDKASFHWKPLFGEVHPYESITWDRRTAKITRGDGTVTFEQKDVEVPNFWTQTATDIVASKYFRGRLDAPDREYSAKQMVDRVAKTIGRWGLKDGYFASAIDADHFARDLTWLLINQYAAFNSPVWFNVGTTEHPQCSACFILSVDDSMDAILKWGHDEGKIFQRGSGAGANLSKLRGSMEPLSDGGYASGPVSFMKFADGVANSIRSGGTTRRAAKMVVLDVDHPDIKDFINCKQIVEDMVKTLTLAGVKNSLTGDIFDPYTLLPYQNANNSVRVTDDFMRAVENDEDWHLTARVTGKVLETVKAREIMNWIAQAAWASADPGMQYDTTINDWNTAANTGRINASNPCSEYMHLDNSACNLASLNLMKFLKEGGRFDTELFRRAVDVMIMAQDILVDNSSYPTVEITKNAKDYRELGLGYANLGSLLMVMGLPYDSDQGRHLAGHITSLLCGEAYRMSAIIADAKGSFAGFQKNREPMLRVINKHLDEAEKLFSTTHQENFFDPALESASRQVWHEAAEMGAKFGVRNSQVTVLAPTGTIAFLMDCDTTGIEPDIALIKYKKLVGGGVLKLSNSQVPIALRRLGYTNEQIAEMTDYLAEHDTVEGAPHLKENDLPVFDCAFKAAKGTRSISYTGHLKMMAAAQPFISGAISKTINLPTDATIEDVKNVFMQGWKLGLKAIALYRDGCKSVQPLNVKNNEETTAAGAVEKTNGYTRRKLPAERPSMNHRFEIGGFEGYLNVGFYPDTMQPGEMFITIAKEGSTISGLLDTIATMVSISLQSGTPLKSLVRKFKDMRFDPSGFTDNPDIPTAKSIVDYIFRYLGMKYLLSEDREEIFGPGTVAMSTDSLLAGLAASAPVSKAELVQTGDKHMPGAVFKANADAPVCQCGTLMVKTGACYTCPNCFASSGVCS</sequence>
<evidence type="ECO:0000259" key="15">
    <source>
        <dbReference type="Pfam" id="PF08471"/>
    </source>
</evidence>
<dbReference type="InterPro" id="IPR013344">
    <property type="entry name" value="RNR_NrdJ/NrdZ"/>
</dbReference>
<proteinExistence type="inferred from homology"/>
<evidence type="ECO:0000256" key="12">
    <source>
        <dbReference type="ARBA" id="ARBA00047754"/>
    </source>
</evidence>
<dbReference type="PANTHER" id="PTHR43371:SF1">
    <property type="entry name" value="RIBONUCLEOSIDE-DIPHOSPHATE REDUCTASE"/>
    <property type="match status" value="1"/>
</dbReference>
<dbReference type="InterPro" id="IPR013678">
    <property type="entry name" value="RNR_2_N"/>
</dbReference>
<reference evidence="17 18" key="1">
    <citation type="journal article" date="2016" name="Nat. Commun.">
        <title>Thousands of microbial genomes shed light on interconnected biogeochemical processes in an aquifer system.</title>
        <authorList>
            <person name="Anantharaman K."/>
            <person name="Brown C.T."/>
            <person name="Hug L.A."/>
            <person name="Sharon I."/>
            <person name="Castelle C.J."/>
            <person name="Probst A.J."/>
            <person name="Thomas B.C."/>
            <person name="Singh A."/>
            <person name="Wilkins M.J."/>
            <person name="Karaoz U."/>
            <person name="Brodie E.L."/>
            <person name="Williams K.H."/>
            <person name="Hubbard S.S."/>
            <person name="Banfield J.F."/>
        </authorList>
    </citation>
    <scope>NUCLEOTIDE SEQUENCE [LARGE SCALE GENOMIC DNA]</scope>
</reference>
<gene>
    <name evidence="17" type="ORF">A2941_03115</name>
</gene>
<evidence type="ECO:0000256" key="4">
    <source>
        <dbReference type="ARBA" id="ARBA00014409"/>
    </source>
</evidence>
<evidence type="ECO:0000313" key="17">
    <source>
        <dbReference type="EMBL" id="OGN27991.1"/>
    </source>
</evidence>
<dbReference type="InterPro" id="IPR000788">
    <property type="entry name" value="RNR_lg_C"/>
</dbReference>
<dbReference type="InterPro" id="IPR024434">
    <property type="entry name" value="TSCPD_dom"/>
</dbReference>
<evidence type="ECO:0000259" key="16">
    <source>
        <dbReference type="Pfam" id="PF12637"/>
    </source>
</evidence>
<comment type="similarity">
    <text evidence="2 13">Belongs to the ribonucleoside diphosphate reductase class-2 family.</text>
</comment>
<dbReference type="EC" id="1.17.4.1" evidence="3 13"/>
<dbReference type="PRINTS" id="PR01183">
    <property type="entry name" value="RIBORDTASEM1"/>
</dbReference>
<protein>
    <recommendedName>
        <fullName evidence="4 13">Vitamin B12-dependent ribonucleotide reductase</fullName>
        <ecNumber evidence="3 13">1.17.4.1</ecNumber>
    </recommendedName>
</protein>
<keyword evidence="6 13" id="KW-0237">DNA synthesis</keyword>
<dbReference type="PANTHER" id="PTHR43371">
    <property type="entry name" value="VITAMIN B12-DEPENDENT RIBONUCLEOTIDE REDUCTASE"/>
    <property type="match status" value="1"/>
</dbReference>
<dbReference type="SUPFAM" id="SSF51998">
    <property type="entry name" value="PFL-like glycyl radical enzymes"/>
    <property type="match status" value="1"/>
</dbReference>
<dbReference type="Pfam" id="PF08471">
    <property type="entry name" value="Ribonuc_red_2_N"/>
    <property type="match status" value="1"/>
</dbReference>
<dbReference type="Proteomes" id="UP000178444">
    <property type="component" value="Unassembled WGS sequence"/>
</dbReference>
<evidence type="ECO:0000256" key="2">
    <source>
        <dbReference type="ARBA" id="ARBA00007405"/>
    </source>
</evidence>
<dbReference type="Pfam" id="PF02867">
    <property type="entry name" value="Ribonuc_red_lgC"/>
    <property type="match status" value="1"/>
</dbReference>
<organism evidence="17 18">
    <name type="scientific">Candidatus Yanofskybacteria bacterium RIFCSPLOWO2_01_FULL_49_17</name>
    <dbReference type="NCBI Taxonomy" id="1802700"/>
    <lineage>
        <taxon>Bacteria</taxon>
        <taxon>Candidatus Yanofskyibacteriota</taxon>
    </lineage>
</organism>
<evidence type="ECO:0000256" key="9">
    <source>
        <dbReference type="ARBA" id="ARBA00023157"/>
    </source>
</evidence>
<evidence type="ECO:0000256" key="5">
    <source>
        <dbReference type="ARBA" id="ARBA00022628"/>
    </source>
</evidence>
<dbReference type="NCBIfam" id="TIGR02504">
    <property type="entry name" value="NrdJ_Z"/>
    <property type="match status" value="1"/>
</dbReference>
<evidence type="ECO:0000259" key="14">
    <source>
        <dbReference type="Pfam" id="PF02867"/>
    </source>
</evidence>
<dbReference type="NCBIfam" id="NF005122">
    <property type="entry name" value="PRK06556.1"/>
    <property type="match status" value="1"/>
</dbReference>
<dbReference type="GO" id="GO:0071897">
    <property type="term" value="P:DNA biosynthetic process"/>
    <property type="evidence" value="ECO:0007669"/>
    <property type="project" value="UniProtKB-KW"/>
</dbReference>
<feature type="domain" description="Ribonucleotide reductase large subunit C-terminal" evidence="14">
    <location>
        <begin position="155"/>
        <end position="701"/>
    </location>
</feature>
<keyword evidence="9" id="KW-1015">Disulfide bond</keyword>
<comment type="function">
    <text evidence="11 13">Catalyzes the reduction of ribonucleotides to deoxyribonucleotides. May function to provide a pool of deoxyribonucleotide precursors for DNA repair during oxygen limitation and/or for immediate growth after restoration of oxygen.</text>
</comment>
<evidence type="ECO:0000256" key="1">
    <source>
        <dbReference type="ARBA" id="ARBA00001922"/>
    </source>
</evidence>
<feature type="domain" description="Ribonucleotide reductase class II vitamin B12-dependent N-terminal" evidence="15">
    <location>
        <begin position="42"/>
        <end position="134"/>
    </location>
</feature>
<name>A0A1F8GRR0_9BACT</name>
<evidence type="ECO:0000256" key="7">
    <source>
        <dbReference type="ARBA" id="ARBA00022741"/>
    </source>
</evidence>
<dbReference type="InterPro" id="IPR050862">
    <property type="entry name" value="RdRp_reductase_class-2"/>
</dbReference>
<keyword evidence="7 13" id="KW-0547">Nucleotide-binding</keyword>
<evidence type="ECO:0000256" key="10">
    <source>
        <dbReference type="ARBA" id="ARBA00023285"/>
    </source>
</evidence>
<evidence type="ECO:0000256" key="13">
    <source>
        <dbReference type="RuleBase" id="RU364064"/>
    </source>
</evidence>
<keyword evidence="5 13" id="KW-0846">Cobalamin</keyword>